<evidence type="ECO:0000256" key="1">
    <source>
        <dbReference type="SAM" id="Phobius"/>
    </source>
</evidence>
<accession>A0A4R0YTE5</accession>
<reference evidence="2 3" key="1">
    <citation type="submission" date="2019-02" db="EMBL/GenBank/DDBJ databases">
        <title>Dyella amyloliquefaciens sp. nov., isolated from forest soil.</title>
        <authorList>
            <person name="Gao Z.-H."/>
            <person name="Qiu L.-H."/>
        </authorList>
    </citation>
    <scope>NUCLEOTIDE SEQUENCE [LARGE SCALE GENOMIC DNA]</scope>
    <source>
        <strain evidence="2 3">KACC 12747</strain>
    </source>
</reference>
<feature type="transmembrane region" description="Helical" evidence="1">
    <location>
        <begin position="20"/>
        <end position="53"/>
    </location>
</feature>
<dbReference type="Proteomes" id="UP000291822">
    <property type="component" value="Unassembled WGS sequence"/>
</dbReference>
<protein>
    <submittedName>
        <fullName evidence="2">Uncharacterized protein</fullName>
    </submittedName>
</protein>
<evidence type="ECO:0000313" key="2">
    <source>
        <dbReference type="EMBL" id="TCI09762.1"/>
    </source>
</evidence>
<dbReference type="AlphaFoldDB" id="A0A4R0YTE5"/>
<proteinExistence type="predicted"/>
<dbReference type="EMBL" id="SJTG01000002">
    <property type="protein sequence ID" value="TCI09762.1"/>
    <property type="molecule type" value="Genomic_DNA"/>
</dbReference>
<evidence type="ECO:0000313" key="3">
    <source>
        <dbReference type="Proteomes" id="UP000291822"/>
    </source>
</evidence>
<keyword evidence="1" id="KW-1133">Transmembrane helix</keyword>
<keyword evidence="3" id="KW-1185">Reference proteome</keyword>
<gene>
    <name evidence="2" type="ORF">EZM97_12445</name>
</gene>
<keyword evidence="1" id="KW-0472">Membrane</keyword>
<name>A0A4R0YTE5_9GAMM</name>
<organism evidence="2 3">
    <name type="scientific">Dyella soli</name>
    <dbReference type="NCBI Taxonomy" id="522319"/>
    <lineage>
        <taxon>Bacteria</taxon>
        <taxon>Pseudomonadati</taxon>
        <taxon>Pseudomonadota</taxon>
        <taxon>Gammaproteobacteria</taxon>
        <taxon>Lysobacterales</taxon>
        <taxon>Rhodanobacteraceae</taxon>
        <taxon>Dyella</taxon>
    </lineage>
</organism>
<dbReference type="RefSeq" id="WP_131407128.1">
    <property type="nucleotide sequence ID" value="NZ_SJTG01000002.1"/>
</dbReference>
<comment type="caution">
    <text evidence="2">The sequence shown here is derived from an EMBL/GenBank/DDBJ whole genome shotgun (WGS) entry which is preliminary data.</text>
</comment>
<sequence length="94" mass="10258">MDELLAKATQGVDPDAPDAFLHIFLNLLALVPWTTLFWWNVVFVAVGALLGWWRGRTVAGLAWSAALGPIGWIVILVQPRPKRGALPPPLPPGR</sequence>
<keyword evidence="1" id="KW-0812">Transmembrane</keyword>
<feature type="transmembrane region" description="Helical" evidence="1">
    <location>
        <begin position="60"/>
        <end position="78"/>
    </location>
</feature>